<organism evidence="7 8">
    <name type="scientific">Apiotrichum porosum</name>
    <dbReference type="NCBI Taxonomy" id="105984"/>
    <lineage>
        <taxon>Eukaryota</taxon>
        <taxon>Fungi</taxon>
        <taxon>Dikarya</taxon>
        <taxon>Basidiomycota</taxon>
        <taxon>Agaricomycotina</taxon>
        <taxon>Tremellomycetes</taxon>
        <taxon>Trichosporonales</taxon>
        <taxon>Trichosporonaceae</taxon>
        <taxon>Apiotrichum</taxon>
    </lineage>
</organism>
<feature type="domain" description="FAD dependent oxidoreductase" evidence="6">
    <location>
        <begin position="10"/>
        <end position="388"/>
    </location>
</feature>
<dbReference type="EMBL" id="RSCE01000010">
    <property type="protein sequence ID" value="RSH79532.1"/>
    <property type="molecule type" value="Genomic_DNA"/>
</dbReference>
<evidence type="ECO:0000313" key="8">
    <source>
        <dbReference type="Proteomes" id="UP000279236"/>
    </source>
</evidence>
<dbReference type="STRING" id="105984.A0A427XL62"/>
<keyword evidence="5" id="KW-0560">Oxidoreductase</keyword>
<gene>
    <name evidence="7" type="ORF">EHS24_001584</name>
</gene>
<evidence type="ECO:0000259" key="6">
    <source>
        <dbReference type="Pfam" id="PF01266"/>
    </source>
</evidence>
<dbReference type="RefSeq" id="XP_028474679.1">
    <property type="nucleotide sequence ID" value="XM_028617372.1"/>
</dbReference>
<dbReference type="GO" id="GO:0004657">
    <property type="term" value="F:proline dehydrogenase activity"/>
    <property type="evidence" value="ECO:0007669"/>
    <property type="project" value="TreeGrafter"/>
</dbReference>
<reference evidence="7 8" key="1">
    <citation type="submission" date="2018-11" db="EMBL/GenBank/DDBJ databases">
        <title>Genome sequence of Apiotrichum porosum DSM 27194.</title>
        <authorList>
            <person name="Aliyu H."/>
            <person name="Gorte O."/>
            <person name="Ochsenreither K."/>
        </authorList>
    </citation>
    <scope>NUCLEOTIDE SEQUENCE [LARGE SCALE GENOMIC DNA]</scope>
    <source>
        <strain evidence="7 8">DSM 27194</strain>
    </source>
</reference>
<evidence type="ECO:0000256" key="4">
    <source>
        <dbReference type="ARBA" id="ARBA00022827"/>
    </source>
</evidence>
<dbReference type="Gene3D" id="3.30.9.10">
    <property type="entry name" value="D-Amino Acid Oxidase, subunit A, domain 2"/>
    <property type="match status" value="1"/>
</dbReference>
<evidence type="ECO:0000313" key="7">
    <source>
        <dbReference type="EMBL" id="RSH79532.1"/>
    </source>
</evidence>
<proteinExistence type="inferred from homology"/>
<evidence type="ECO:0000256" key="3">
    <source>
        <dbReference type="ARBA" id="ARBA00022630"/>
    </source>
</evidence>
<dbReference type="GO" id="GO:0008115">
    <property type="term" value="F:sarcosine oxidase activity"/>
    <property type="evidence" value="ECO:0007669"/>
    <property type="project" value="TreeGrafter"/>
</dbReference>
<dbReference type="PANTHER" id="PTHR10961">
    <property type="entry name" value="PEROXISOMAL SARCOSINE OXIDASE"/>
    <property type="match status" value="1"/>
</dbReference>
<dbReference type="GeneID" id="39586127"/>
<evidence type="ECO:0000256" key="2">
    <source>
        <dbReference type="ARBA" id="ARBA00010989"/>
    </source>
</evidence>
<dbReference type="InterPro" id="IPR006076">
    <property type="entry name" value="FAD-dep_OxRdtase"/>
</dbReference>
<comment type="cofactor">
    <cofactor evidence="1">
        <name>FAD</name>
        <dbReference type="ChEBI" id="CHEBI:57692"/>
    </cofactor>
</comment>
<dbReference type="OrthoDB" id="2219495at2759"/>
<keyword evidence="4" id="KW-0274">FAD</keyword>
<keyword evidence="3" id="KW-0285">Flavoprotein</keyword>
<dbReference type="InterPro" id="IPR045170">
    <property type="entry name" value="MTOX"/>
</dbReference>
<comment type="caution">
    <text evidence="7">The sequence shown here is derived from an EMBL/GenBank/DDBJ whole genome shotgun (WGS) entry which is preliminary data.</text>
</comment>
<dbReference type="Proteomes" id="UP000279236">
    <property type="component" value="Unassembled WGS sequence"/>
</dbReference>
<dbReference type="AlphaFoldDB" id="A0A427XL62"/>
<keyword evidence="8" id="KW-1185">Reference proteome</keyword>
<dbReference type="PANTHER" id="PTHR10961:SF46">
    <property type="entry name" value="PEROXISOMAL SARCOSINE OXIDASE"/>
    <property type="match status" value="1"/>
</dbReference>
<dbReference type="GO" id="GO:0050031">
    <property type="term" value="F:L-pipecolate oxidase activity"/>
    <property type="evidence" value="ECO:0007669"/>
    <property type="project" value="TreeGrafter"/>
</dbReference>
<dbReference type="GO" id="GO:0050660">
    <property type="term" value="F:flavin adenine dinucleotide binding"/>
    <property type="evidence" value="ECO:0007669"/>
    <property type="project" value="InterPro"/>
</dbReference>
<evidence type="ECO:0000256" key="1">
    <source>
        <dbReference type="ARBA" id="ARBA00001974"/>
    </source>
</evidence>
<accession>A0A427XL62</accession>
<name>A0A427XL62_9TREE</name>
<dbReference type="InterPro" id="IPR036188">
    <property type="entry name" value="FAD/NAD-bd_sf"/>
</dbReference>
<protein>
    <recommendedName>
        <fullName evidence="6">FAD dependent oxidoreductase domain-containing protein</fullName>
    </recommendedName>
</protein>
<dbReference type="Gene3D" id="3.50.50.60">
    <property type="entry name" value="FAD/NAD(P)-binding domain"/>
    <property type="match status" value="1"/>
</dbReference>
<dbReference type="Pfam" id="PF01266">
    <property type="entry name" value="DAO"/>
    <property type="match status" value="1"/>
</dbReference>
<dbReference type="SUPFAM" id="SSF51905">
    <property type="entry name" value="FAD/NAD(P)-binding domain"/>
    <property type="match status" value="1"/>
</dbReference>
<evidence type="ECO:0000256" key="5">
    <source>
        <dbReference type="ARBA" id="ARBA00023002"/>
    </source>
</evidence>
<comment type="similarity">
    <text evidence="2">Belongs to the MSOX/MTOX family.</text>
</comment>
<sequence length="434" mass="49033">MTFKLAPPQRVLIIGGGEFGAVTALELAKGPYKGQAHLITILDRSPTPPAVDAASYDLNKIVRQEYSDRLYAKLAHESILLWRNDPDWKDNYHESGIVVSVRKDNQRNEYVQRSLEANSMPGMENPGLDARVLPERNDVEGVYPSKVVLGDFADESVYVNQAGGWAYSRGATEAAISRCRTVGVTFKAGTAKHLIIDQEKKRVLGVETESGEQHFGDKVIVACGAWTPTLVPELKVECLPTGQVAGMIQLTNEEYERYKDVPVTRLIDNGFYIFPPSATGIVKFALHQKGYLNPTGNYPSLPRTVLSRGYEFQRVPEDARQQLLVGLKRIYPELAAKPWHASRLCWYSDRPNGDWLLDYHPDYNETLFVAAGCCGHGFKFMPVLGRLIHQSLEGKLPKEYADIWAWVHRRPERRDESRTFSERKRLEPDFKTKL</sequence>